<reference evidence="2" key="2">
    <citation type="journal article" date="2024" name="Plant">
        <title>Genomic evolution and insights into agronomic trait innovations of Sesamum species.</title>
        <authorList>
            <person name="Miao H."/>
            <person name="Wang L."/>
            <person name="Qu L."/>
            <person name="Liu H."/>
            <person name="Sun Y."/>
            <person name="Le M."/>
            <person name="Wang Q."/>
            <person name="Wei S."/>
            <person name="Zheng Y."/>
            <person name="Lin W."/>
            <person name="Duan Y."/>
            <person name="Cao H."/>
            <person name="Xiong S."/>
            <person name="Wang X."/>
            <person name="Wei L."/>
            <person name="Li C."/>
            <person name="Ma Q."/>
            <person name="Ju M."/>
            <person name="Zhao R."/>
            <person name="Li G."/>
            <person name="Mu C."/>
            <person name="Tian Q."/>
            <person name="Mei H."/>
            <person name="Zhang T."/>
            <person name="Gao T."/>
            <person name="Zhang H."/>
        </authorList>
    </citation>
    <scope>NUCLEOTIDE SEQUENCE</scope>
    <source>
        <strain evidence="2">G02</strain>
    </source>
</reference>
<dbReference type="AlphaFoldDB" id="A0AAW2TI03"/>
<accession>A0AAW2TI03</accession>
<proteinExistence type="predicted"/>
<evidence type="ECO:0000313" key="2">
    <source>
        <dbReference type="EMBL" id="KAL0404575.1"/>
    </source>
</evidence>
<dbReference type="InterPro" id="IPR029472">
    <property type="entry name" value="Copia-like_N"/>
</dbReference>
<dbReference type="Pfam" id="PF14244">
    <property type="entry name" value="Retrotran_gag_3"/>
    <property type="match status" value="1"/>
</dbReference>
<sequence>MAETVDIGSGANKTLVSQSLQLHGSDHPGMILIIACLTGKNDLTWSCAIQRALCAKMKLGFINGTTSKPAVTDPSFEHWIRVDSMVTTWILNSISKDIVEGFMYTKYARRLWLDLEECYGGCNEPQLYHIQRQITFASQGIVDWSIFYQTEKIMG</sequence>
<gene>
    <name evidence="2" type="ORF">Sradi_2098300</name>
</gene>
<comment type="caution">
    <text evidence="2">The sequence shown here is derived from an EMBL/GenBank/DDBJ whole genome shotgun (WGS) entry which is preliminary data.</text>
</comment>
<name>A0AAW2TI03_SESRA</name>
<reference evidence="2" key="1">
    <citation type="submission" date="2020-06" db="EMBL/GenBank/DDBJ databases">
        <authorList>
            <person name="Li T."/>
            <person name="Hu X."/>
            <person name="Zhang T."/>
            <person name="Song X."/>
            <person name="Zhang H."/>
            <person name="Dai N."/>
            <person name="Sheng W."/>
            <person name="Hou X."/>
            <person name="Wei L."/>
        </authorList>
    </citation>
    <scope>NUCLEOTIDE SEQUENCE</scope>
    <source>
        <strain evidence="2">G02</strain>
        <tissue evidence="2">Leaf</tissue>
    </source>
</reference>
<dbReference type="EMBL" id="JACGWJ010000008">
    <property type="protein sequence ID" value="KAL0404575.1"/>
    <property type="molecule type" value="Genomic_DNA"/>
</dbReference>
<dbReference type="PANTHER" id="PTHR37610">
    <property type="entry name" value="CCHC-TYPE DOMAIN-CONTAINING PROTEIN"/>
    <property type="match status" value="1"/>
</dbReference>
<feature type="domain" description="Retrotransposon Copia-like N-terminal" evidence="1">
    <location>
        <begin position="23"/>
        <end position="70"/>
    </location>
</feature>
<evidence type="ECO:0000259" key="1">
    <source>
        <dbReference type="Pfam" id="PF14244"/>
    </source>
</evidence>
<dbReference type="PANTHER" id="PTHR37610:SF40">
    <property type="entry name" value="OS01G0909600 PROTEIN"/>
    <property type="match status" value="1"/>
</dbReference>
<organism evidence="2">
    <name type="scientific">Sesamum radiatum</name>
    <name type="common">Black benniseed</name>
    <dbReference type="NCBI Taxonomy" id="300843"/>
    <lineage>
        <taxon>Eukaryota</taxon>
        <taxon>Viridiplantae</taxon>
        <taxon>Streptophyta</taxon>
        <taxon>Embryophyta</taxon>
        <taxon>Tracheophyta</taxon>
        <taxon>Spermatophyta</taxon>
        <taxon>Magnoliopsida</taxon>
        <taxon>eudicotyledons</taxon>
        <taxon>Gunneridae</taxon>
        <taxon>Pentapetalae</taxon>
        <taxon>asterids</taxon>
        <taxon>lamiids</taxon>
        <taxon>Lamiales</taxon>
        <taxon>Pedaliaceae</taxon>
        <taxon>Sesamum</taxon>
    </lineage>
</organism>
<protein>
    <recommendedName>
        <fullName evidence="1">Retrotransposon Copia-like N-terminal domain-containing protein</fullName>
    </recommendedName>
</protein>